<evidence type="ECO:0000256" key="1">
    <source>
        <dbReference type="SAM" id="Phobius"/>
    </source>
</evidence>
<keyword evidence="1" id="KW-0812">Transmembrane</keyword>
<dbReference type="EMBL" id="VITO01000022">
    <property type="protein sequence ID" value="TWB19193.1"/>
    <property type="molecule type" value="Genomic_DNA"/>
</dbReference>
<feature type="transmembrane region" description="Helical" evidence="1">
    <location>
        <begin position="91"/>
        <end position="112"/>
    </location>
</feature>
<dbReference type="Proteomes" id="UP000316545">
    <property type="component" value="Unassembled WGS sequence"/>
</dbReference>
<sequence>MTNLGSDMHEVPAIGQTGRSGIVAVGATAFLLAIAEFRLISFYFLDYIVQNVAAAQGVLDGLPHWRVYQSRVLGPLVMAAVSWLGPSLINAYFITGIGALTAAAVVTFRVGQRLEGPAGGWAAMMGLLALFPLVLSRPWLYIWDFFILVIGATFLLLVVRRAPWWAFLALMAVAFLNHESALFIAIWMAVQGLADNWMRWRLAWRQWDWRLLGGGVVGGVVGLEVVELLRTLLLNREIGPELFADASQIGDHTGGMHIKLLRNLGSVIDWFITFDYSFPFLIPLLLLCAVAVVGVLLAGYRLKAAGLAVYVAAQVAALCIAAELAETRVLLQLVPFLAVAPLLLNRTRWLDEEAIKAPAP</sequence>
<accession>A0A560FC61</accession>
<organism evidence="2 3">
    <name type="scientific">Nitrospirillum amazonense</name>
    <dbReference type="NCBI Taxonomy" id="28077"/>
    <lineage>
        <taxon>Bacteria</taxon>
        <taxon>Pseudomonadati</taxon>
        <taxon>Pseudomonadota</taxon>
        <taxon>Alphaproteobacteria</taxon>
        <taxon>Rhodospirillales</taxon>
        <taxon>Azospirillaceae</taxon>
        <taxon>Nitrospirillum</taxon>
    </lineage>
</organism>
<feature type="transmembrane region" description="Helical" evidence="1">
    <location>
        <begin position="21"/>
        <end position="45"/>
    </location>
</feature>
<reference evidence="2 3" key="1">
    <citation type="submission" date="2019-06" db="EMBL/GenBank/DDBJ databases">
        <title>Genomic Encyclopedia of Type Strains, Phase IV (KMG-V): Genome sequencing to study the core and pangenomes of soil and plant-associated prokaryotes.</title>
        <authorList>
            <person name="Whitman W."/>
        </authorList>
    </citation>
    <scope>NUCLEOTIDE SEQUENCE [LARGE SCALE GENOMIC DNA]</scope>
    <source>
        <strain evidence="2 3">BR 11865</strain>
    </source>
</reference>
<keyword evidence="1" id="KW-0472">Membrane</keyword>
<feature type="transmembrane region" description="Helical" evidence="1">
    <location>
        <begin position="165"/>
        <end position="190"/>
    </location>
</feature>
<name>A0A560FC61_9PROT</name>
<evidence type="ECO:0000313" key="2">
    <source>
        <dbReference type="EMBL" id="TWB19193.1"/>
    </source>
</evidence>
<keyword evidence="3" id="KW-1185">Reference proteome</keyword>
<gene>
    <name evidence="2" type="ORF">FBZ88_12247</name>
</gene>
<feature type="transmembrane region" description="Helical" evidence="1">
    <location>
        <begin position="140"/>
        <end position="159"/>
    </location>
</feature>
<keyword evidence="1" id="KW-1133">Transmembrane helix</keyword>
<feature type="transmembrane region" description="Helical" evidence="1">
    <location>
        <begin position="118"/>
        <end position="135"/>
    </location>
</feature>
<evidence type="ECO:0000313" key="3">
    <source>
        <dbReference type="Proteomes" id="UP000316545"/>
    </source>
</evidence>
<feature type="transmembrane region" description="Helical" evidence="1">
    <location>
        <begin position="280"/>
        <end position="300"/>
    </location>
</feature>
<proteinExistence type="predicted"/>
<comment type="caution">
    <text evidence="2">The sequence shown here is derived from an EMBL/GenBank/DDBJ whole genome shotgun (WGS) entry which is preliminary data.</text>
</comment>
<evidence type="ECO:0008006" key="4">
    <source>
        <dbReference type="Google" id="ProtNLM"/>
    </source>
</evidence>
<protein>
    <recommendedName>
        <fullName evidence="4">Dolichyl-phosphate-mannose-protein mannosyltransferase</fullName>
    </recommendedName>
</protein>
<dbReference type="AlphaFoldDB" id="A0A560FC61"/>